<feature type="transmembrane region" description="Helical" evidence="6">
    <location>
        <begin position="131"/>
        <end position="151"/>
    </location>
</feature>
<dbReference type="GO" id="GO:0005886">
    <property type="term" value="C:plasma membrane"/>
    <property type="evidence" value="ECO:0007669"/>
    <property type="project" value="UniProtKB-SubCell"/>
</dbReference>
<dbReference type="EMBL" id="BART01002531">
    <property type="protein sequence ID" value="GAG63480.1"/>
    <property type="molecule type" value="Genomic_DNA"/>
</dbReference>
<dbReference type="AlphaFoldDB" id="X0Z2N1"/>
<comment type="subcellular location">
    <subcellularLocation>
        <location evidence="1">Cell membrane</location>
        <topology evidence="1">Multi-pass membrane protein</topology>
    </subcellularLocation>
</comment>
<feature type="transmembrane region" description="Helical" evidence="6">
    <location>
        <begin position="158"/>
        <end position="184"/>
    </location>
</feature>
<name>X0Z2N1_9ZZZZ</name>
<evidence type="ECO:0000256" key="4">
    <source>
        <dbReference type="ARBA" id="ARBA00022989"/>
    </source>
</evidence>
<gene>
    <name evidence="7" type="ORF">S01H4_07656</name>
</gene>
<sequence length="237" mass="27657">MKELILDKKRFLKGLFISIIIGIVTTIIIIFITTNQNTWISLSYINKKYLFLAFVLMIFAAVIDALRIKMTVEAVNENITFIEALKVYYISNFAGGITPFFSGTLPTQIYLFNKDIKNKMTLGKATMVSTIMPLIKTLVFTIFTPVIFFVFKRTITNYTILSTILINGAILISLFFLFLFFLAIKYPEKMTNIILKIQHFPYILKFSKKDTILRLFNKIILEIKEYHKSFYLLKENW</sequence>
<evidence type="ECO:0000256" key="3">
    <source>
        <dbReference type="ARBA" id="ARBA00022692"/>
    </source>
</evidence>
<keyword evidence="5 6" id="KW-0472">Membrane</keyword>
<feature type="non-terminal residue" evidence="7">
    <location>
        <position position="237"/>
    </location>
</feature>
<evidence type="ECO:0000256" key="2">
    <source>
        <dbReference type="ARBA" id="ARBA00022475"/>
    </source>
</evidence>
<accession>X0Z2N1</accession>
<evidence type="ECO:0000313" key="7">
    <source>
        <dbReference type="EMBL" id="GAG63480.1"/>
    </source>
</evidence>
<evidence type="ECO:0000256" key="1">
    <source>
        <dbReference type="ARBA" id="ARBA00004651"/>
    </source>
</evidence>
<dbReference type="InterPro" id="IPR022791">
    <property type="entry name" value="L-PG_synthase/AglD"/>
</dbReference>
<keyword evidence="3 6" id="KW-0812">Transmembrane</keyword>
<comment type="caution">
    <text evidence="7">The sequence shown here is derived from an EMBL/GenBank/DDBJ whole genome shotgun (WGS) entry which is preliminary data.</text>
</comment>
<dbReference type="Pfam" id="PF03706">
    <property type="entry name" value="LPG_synthase_TM"/>
    <property type="match status" value="1"/>
</dbReference>
<feature type="transmembrane region" description="Helical" evidence="6">
    <location>
        <begin position="87"/>
        <end position="111"/>
    </location>
</feature>
<dbReference type="PANTHER" id="PTHR37693">
    <property type="entry name" value="PHOSPHATIDYLGLYCEROL LYSYLTRANSFERASE"/>
    <property type="match status" value="1"/>
</dbReference>
<dbReference type="PANTHER" id="PTHR37693:SF1">
    <property type="entry name" value="INTEGRAL MEMBRANE PROTEIN"/>
    <property type="match status" value="1"/>
</dbReference>
<reference evidence="7" key="1">
    <citation type="journal article" date="2014" name="Front. Microbiol.">
        <title>High frequency of phylogenetically diverse reductive dehalogenase-homologous genes in deep subseafloor sedimentary metagenomes.</title>
        <authorList>
            <person name="Kawai M."/>
            <person name="Futagami T."/>
            <person name="Toyoda A."/>
            <person name="Takaki Y."/>
            <person name="Nishi S."/>
            <person name="Hori S."/>
            <person name="Arai W."/>
            <person name="Tsubouchi T."/>
            <person name="Morono Y."/>
            <person name="Uchiyama I."/>
            <person name="Ito T."/>
            <person name="Fujiyama A."/>
            <person name="Inagaki F."/>
            <person name="Takami H."/>
        </authorList>
    </citation>
    <scope>NUCLEOTIDE SEQUENCE</scope>
    <source>
        <strain evidence="7">Expedition CK06-06</strain>
    </source>
</reference>
<feature type="transmembrane region" description="Helical" evidence="6">
    <location>
        <begin position="12"/>
        <end position="34"/>
    </location>
</feature>
<keyword evidence="2" id="KW-1003">Cell membrane</keyword>
<organism evidence="7">
    <name type="scientific">marine sediment metagenome</name>
    <dbReference type="NCBI Taxonomy" id="412755"/>
    <lineage>
        <taxon>unclassified sequences</taxon>
        <taxon>metagenomes</taxon>
        <taxon>ecological metagenomes</taxon>
    </lineage>
</organism>
<feature type="transmembrane region" description="Helical" evidence="6">
    <location>
        <begin position="49"/>
        <end position="66"/>
    </location>
</feature>
<proteinExistence type="predicted"/>
<evidence type="ECO:0000256" key="6">
    <source>
        <dbReference type="SAM" id="Phobius"/>
    </source>
</evidence>
<dbReference type="NCBIfam" id="TIGR00374">
    <property type="entry name" value="flippase-like domain"/>
    <property type="match status" value="1"/>
</dbReference>
<evidence type="ECO:0000256" key="5">
    <source>
        <dbReference type="ARBA" id="ARBA00023136"/>
    </source>
</evidence>
<protein>
    <submittedName>
        <fullName evidence="7">Uncharacterized protein</fullName>
    </submittedName>
</protein>
<keyword evidence="4 6" id="KW-1133">Transmembrane helix</keyword>